<dbReference type="InterPro" id="IPR017853">
    <property type="entry name" value="GH"/>
</dbReference>
<keyword evidence="3 10" id="KW-0812">Transmembrane</keyword>
<dbReference type="SUPFAM" id="SSF103473">
    <property type="entry name" value="MFS general substrate transporter"/>
    <property type="match status" value="1"/>
</dbReference>
<evidence type="ECO:0000256" key="8">
    <source>
        <dbReference type="RuleBase" id="RU000675"/>
    </source>
</evidence>
<dbReference type="Gene3D" id="1.20.1250.20">
    <property type="entry name" value="MFS general substrate transporter like domains"/>
    <property type="match status" value="1"/>
</dbReference>
<dbReference type="PRINTS" id="PR00742">
    <property type="entry name" value="GLHYDRLASE35"/>
</dbReference>
<dbReference type="OrthoDB" id="5204190at2759"/>
<feature type="transmembrane region" description="Helical" evidence="10">
    <location>
        <begin position="543"/>
        <end position="561"/>
    </location>
</feature>
<feature type="domain" description="Tyrosinase copper-binding" evidence="12">
    <location>
        <begin position="166"/>
        <end position="183"/>
    </location>
</feature>
<dbReference type="InterPro" id="IPR036259">
    <property type="entry name" value="MFS_trans_sf"/>
</dbReference>
<dbReference type="PRINTS" id="PR00092">
    <property type="entry name" value="TYROSINASE"/>
</dbReference>
<evidence type="ECO:0000256" key="3">
    <source>
        <dbReference type="ARBA" id="ARBA00022692"/>
    </source>
</evidence>
<feature type="domain" description="Tyrosinase copper-binding" evidence="13">
    <location>
        <begin position="310"/>
        <end position="321"/>
    </location>
</feature>
<feature type="region of interest" description="Disordered" evidence="9">
    <location>
        <begin position="690"/>
        <end position="720"/>
    </location>
</feature>
<feature type="transmembrane region" description="Helical" evidence="10">
    <location>
        <begin position="607"/>
        <end position="626"/>
    </location>
</feature>
<evidence type="ECO:0000256" key="5">
    <source>
        <dbReference type="ARBA" id="ARBA00022989"/>
    </source>
</evidence>
<dbReference type="AlphaFoldDB" id="A0A9P4WIZ0"/>
<dbReference type="Pfam" id="PF07690">
    <property type="entry name" value="MFS_1"/>
    <property type="match status" value="1"/>
</dbReference>
<comment type="subcellular location">
    <subcellularLocation>
        <location evidence="1">Membrane</location>
        <topology evidence="1">Multi-pass membrane protein</topology>
    </subcellularLocation>
</comment>
<keyword evidence="5 10" id="KW-1133">Transmembrane helix</keyword>
<dbReference type="GO" id="GO:0004565">
    <property type="term" value="F:beta-galactosidase activity"/>
    <property type="evidence" value="ECO:0007669"/>
    <property type="project" value="UniProtKB-EC"/>
</dbReference>
<dbReference type="InterPro" id="IPR001944">
    <property type="entry name" value="Glycoside_Hdrlase_35"/>
</dbReference>
<comment type="caution">
    <text evidence="14">The sequence shown here is derived from an EMBL/GenBank/DDBJ whole genome shotgun (WGS) entry which is preliminary data.</text>
</comment>
<gene>
    <name evidence="14" type="ORF">E8E12_005316</name>
</gene>
<keyword evidence="15" id="KW-1185">Reference proteome</keyword>
<feature type="transmembrane region" description="Helical" evidence="10">
    <location>
        <begin position="518"/>
        <end position="537"/>
    </location>
</feature>
<dbReference type="Pfam" id="PF01301">
    <property type="entry name" value="Glyco_hydro_35"/>
    <property type="match status" value="1"/>
</dbReference>
<evidence type="ECO:0000259" key="12">
    <source>
        <dbReference type="PROSITE" id="PS00497"/>
    </source>
</evidence>
<dbReference type="GO" id="GO:0005975">
    <property type="term" value="P:carbohydrate metabolic process"/>
    <property type="evidence" value="ECO:0007669"/>
    <property type="project" value="InterPro"/>
</dbReference>
<keyword evidence="7 8" id="KW-0326">Glycosidase</keyword>
<evidence type="ECO:0000256" key="2">
    <source>
        <dbReference type="ARBA" id="ARBA00009809"/>
    </source>
</evidence>
<dbReference type="PROSITE" id="PS00498">
    <property type="entry name" value="TYROSINASE_2"/>
    <property type="match status" value="1"/>
</dbReference>
<sequence length="1018" mass="109918">MRLLLTSTALAASCSAFALPSWITRAVDPSPPALPLEHFNTPKFARPLTLEEALSGQNASVTTIKPEDMQAAKDKVPTLVIPVNGTLANITQNLDDVLNKFAKRQSTCSNVRTRVEWDHASDNDRQGYINAIKCLMNSPPSGQFSASKSRYDDLVGLHQTLTPNVHGNAKFLLWHRYYTWTFESLLRDQCGLQGPLLWFDETRYAGNYAASSIFSSQWFGSINLGGNCVTDGQFANLALVYGPGSSNTPHCLARNNDDSKTINTGNAIVDACNSRSDYADMAACAEGGAHAWGHNGIGAVMSDVYASPSDPVFFLHHGFIDRNFRIWQNNGGNARISSIDGTDAAGHALTLDTKVNVYGFRPDVRIGDILNTRGPTLCYKLMTCDAYYEDPHHVRDPTAKDACAKHEIEASTARNVAFLAASTTLFGLVNLLVTGWTIKRLGVKRALIIQIFWPAVRLLVQNIGISKGSSAGVLIMQASQIITVIGGPNGYVLALNSFVADVVEHEARTGALGRLQGCMYFGAAVGFLIGGLIGEAFGIAVPFRVTAILFLLSCTYVAACLPSTPPHEKVVSQLDQPATGLGRFFGPLRIFAPQKWTLKDGRKSTQFGALALGLGVFLGILATGYIPTLLQMYATDVFEFGTKANGWLIFMYSLLRGGFLSFVFPRIIAAGRRWLELDSASVKESAEDESLLNGSRLPTSPNEIGPIDPMDNDVEPTGPPDPKDKQTFAFDLMYARFSLLLDGVLTGLAVFVSQGYQLYIVAALLPAAAGTAAASKGTILQMLPEGQRVDALSGITLVENIARLSTTAVFGLVFAALAEVGKIPLIKALGYNGVSIYTPWVLHEPKPGSFQAEGIFDYGPFFEAAKAAGVYLVARPGPYINAEVSGGGFPGWLQRISGNLRTPDADYQQASKNYIEHITPIIAKAQITNGGPVILFQPENEYSAGANNVTFPDADYMNHLMKQFRDLGINVPLINNVAWPSGINAPGTEAAVDIYGHDSYPLGMNCTDPTFWIDDALY</sequence>
<dbReference type="GO" id="GO:0016491">
    <property type="term" value="F:oxidoreductase activity"/>
    <property type="evidence" value="ECO:0007669"/>
    <property type="project" value="InterPro"/>
</dbReference>
<evidence type="ECO:0000256" key="4">
    <source>
        <dbReference type="ARBA" id="ARBA00022801"/>
    </source>
</evidence>
<dbReference type="InterPro" id="IPR011701">
    <property type="entry name" value="MFS"/>
</dbReference>
<feature type="chain" id="PRO_5040406814" description="Beta-galactosidase" evidence="11">
    <location>
        <begin position="17"/>
        <end position="1018"/>
    </location>
</feature>
<evidence type="ECO:0000313" key="15">
    <source>
        <dbReference type="Proteomes" id="UP000758155"/>
    </source>
</evidence>
<dbReference type="PANTHER" id="PTHR23507:SF13">
    <property type="entry name" value="MFS GENERAL SUBSTRATE TRANSPORTER"/>
    <property type="match status" value="1"/>
</dbReference>
<dbReference type="InterPro" id="IPR031330">
    <property type="entry name" value="Gly_Hdrlase_35_cat"/>
</dbReference>
<evidence type="ECO:0000256" key="11">
    <source>
        <dbReference type="SAM" id="SignalP"/>
    </source>
</evidence>
<dbReference type="InterPro" id="IPR008922">
    <property type="entry name" value="Di-copper_centre_dom_sf"/>
</dbReference>
<comment type="catalytic activity">
    <reaction evidence="8">
        <text>Hydrolysis of terminal non-reducing beta-D-galactose residues in beta-D-galactosides.</text>
        <dbReference type="EC" id="3.2.1.23"/>
    </reaction>
</comment>
<keyword evidence="6 10" id="KW-0472">Membrane</keyword>
<dbReference type="SUPFAM" id="SSF51445">
    <property type="entry name" value="(Trans)glycosidases"/>
    <property type="match status" value="1"/>
</dbReference>
<dbReference type="Gene3D" id="3.20.20.80">
    <property type="entry name" value="Glycosidases"/>
    <property type="match status" value="1"/>
</dbReference>
<dbReference type="PANTHER" id="PTHR23507">
    <property type="entry name" value="ZGC:174356"/>
    <property type="match status" value="1"/>
</dbReference>
<dbReference type="InterPro" id="IPR019801">
    <property type="entry name" value="Glyco_hydro_35_CS"/>
</dbReference>
<feature type="transmembrane region" description="Helical" evidence="10">
    <location>
        <begin position="758"/>
        <end position="779"/>
    </location>
</feature>
<dbReference type="PROSITE" id="PS00497">
    <property type="entry name" value="TYROSINASE_1"/>
    <property type="match status" value="1"/>
</dbReference>
<evidence type="ECO:0000256" key="10">
    <source>
        <dbReference type="SAM" id="Phobius"/>
    </source>
</evidence>
<reference evidence="14" key="1">
    <citation type="submission" date="2019-04" db="EMBL/GenBank/DDBJ databases">
        <title>Sequencing of skin fungus with MAO and IRED activity.</title>
        <authorList>
            <person name="Marsaioli A.J."/>
            <person name="Bonatto J.M.C."/>
            <person name="Reis Junior O."/>
        </authorList>
    </citation>
    <scope>NUCLEOTIDE SEQUENCE</scope>
    <source>
        <strain evidence="14">28M1</strain>
    </source>
</reference>
<proteinExistence type="inferred from homology"/>
<comment type="similarity">
    <text evidence="2">Belongs to the glycosyl hydrolase 35 family.</text>
</comment>
<dbReference type="GO" id="GO:0016020">
    <property type="term" value="C:membrane"/>
    <property type="evidence" value="ECO:0007669"/>
    <property type="project" value="UniProtKB-SubCell"/>
</dbReference>
<dbReference type="SUPFAM" id="SSF48056">
    <property type="entry name" value="Di-copper centre-containing domain"/>
    <property type="match status" value="1"/>
</dbReference>
<feature type="transmembrane region" description="Helical" evidence="10">
    <location>
        <begin position="646"/>
        <end position="664"/>
    </location>
</feature>
<keyword evidence="4 8" id="KW-0378">Hydrolase</keyword>
<name>A0A9P4WIZ0_9PLEO</name>
<evidence type="ECO:0000313" key="14">
    <source>
        <dbReference type="EMBL" id="KAF3033514.1"/>
    </source>
</evidence>
<dbReference type="Proteomes" id="UP000758155">
    <property type="component" value="Unassembled WGS sequence"/>
</dbReference>
<keyword evidence="11" id="KW-0732">Signal</keyword>
<dbReference type="EMBL" id="SWKV01000080">
    <property type="protein sequence ID" value="KAF3033514.1"/>
    <property type="molecule type" value="Genomic_DNA"/>
</dbReference>
<evidence type="ECO:0000256" key="7">
    <source>
        <dbReference type="ARBA" id="ARBA00023295"/>
    </source>
</evidence>
<evidence type="ECO:0000259" key="13">
    <source>
        <dbReference type="PROSITE" id="PS00498"/>
    </source>
</evidence>
<evidence type="ECO:0000256" key="6">
    <source>
        <dbReference type="ARBA" id="ARBA00023136"/>
    </source>
</evidence>
<feature type="signal peptide" evidence="11">
    <location>
        <begin position="1"/>
        <end position="16"/>
    </location>
</feature>
<feature type="compositionally biased region" description="Polar residues" evidence="9">
    <location>
        <begin position="692"/>
        <end position="702"/>
    </location>
</feature>
<evidence type="ECO:0000256" key="9">
    <source>
        <dbReference type="SAM" id="MobiDB-lite"/>
    </source>
</evidence>
<dbReference type="Gene3D" id="1.10.1280.10">
    <property type="entry name" value="Di-copper center containing domain from catechol oxidase"/>
    <property type="match status" value="1"/>
</dbReference>
<accession>A0A9P4WIZ0</accession>
<feature type="transmembrane region" description="Helical" evidence="10">
    <location>
        <begin position="416"/>
        <end position="438"/>
    </location>
</feature>
<dbReference type="PROSITE" id="PS01182">
    <property type="entry name" value="GLYCOSYL_HYDROL_F35"/>
    <property type="match status" value="1"/>
</dbReference>
<dbReference type="Pfam" id="PF00264">
    <property type="entry name" value="Tyrosinase"/>
    <property type="match status" value="1"/>
</dbReference>
<dbReference type="GO" id="GO:0022857">
    <property type="term" value="F:transmembrane transporter activity"/>
    <property type="evidence" value="ECO:0007669"/>
    <property type="project" value="InterPro"/>
</dbReference>
<protein>
    <recommendedName>
        <fullName evidence="8">Beta-galactosidase</fullName>
        <ecNumber evidence="8">3.2.1.23</ecNumber>
    </recommendedName>
</protein>
<dbReference type="EC" id="3.2.1.23" evidence="8"/>
<feature type="transmembrane region" description="Helical" evidence="10">
    <location>
        <begin position="733"/>
        <end position="752"/>
    </location>
</feature>
<organism evidence="14 15">
    <name type="scientific">Didymella heteroderae</name>
    <dbReference type="NCBI Taxonomy" id="1769908"/>
    <lineage>
        <taxon>Eukaryota</taxon>
        <taxon>Fungi</taxon>
        <taxon>Dikarya</taxon>
        <taxon>Ascomycota</taxon>
        <taxon>Pezizomycotina</taxon>
        <taxon>Dothideomycetes</taxon>
        <taxon>Pleosporomycetidae</taxon>
        <taxon>Pleosporales</taxon>
        <taxon>Pleosporineae</taxon>
        <taxon>Didymellaceae</taxon>
        <taxon>Didymella</taxon>
    </lineage>
</organism>
<evidence type="ECO:0000256" key="1">
    <source>
        <dbReference type="ARBA" id="ARBA00004141"/>
    </source>
</evidence>
<dbReference type="InterPro" id="IPR002227">
    <property type="entry name" value="Tyrosinase_Cu-bd"/>
</dbReference>